<evidence type="ECO:0000256" key="8">
    <source>
        <dbReference type="RuleBase" id="RU365088"/>
    </source>
</evidence>
<dbReference type="Gene3D" id="1.20.1720.10">
    <property type="entry name" value="Multidrug resistance protein D"/>
    <property type="match status" value="1"/>
</dbReference>
<dbReference type="GO" id="GO:1990961">
    <property type="term" value="P:xenobiotic detoxification by transmembrane export across the plasma membrane"/>
    <property type="evidence" value="ECO:0007669"/>
    <property type="project" value="InterPro"/>
</dbReference>
<dbReference type="InterPro" id="IPR036259">
    <property type="entry name" value="MFS_trans_sf"/>
</dbReference>
<dbReference type="PANTHER" id="PTHR23502">
    <property type="entry name" value="MAJOR FACILITATOR SUPERFAMILY"/>
    <property type="match status" value="1"/>
</dbReference>
<protein>
    <recommendedName>
        <fullName evidence="8">Bcr/CflA family efflux transporter</fullName>
    </recommendedName>
</protein>
<keyword evidence="7 8" id="KW-0472">Membrane</keyword>
<dbReference type="SUPFAM" id="SSF103473">
    <property type="entry name" value="MFS general substrate transporter"/>
    <property type="match status" value="1"/>
</dbReference>
<evidence type="ECO:0000256" key="1">
    <source>
        <dbReference type="ARBA" id="ARBA00004651"/>
    </source>
</evidence>
<accession>A0A7W6HPX4</accession>
<dbReference type="EMBL" id="JACIED010000004">
    <property type="protein sequence ID" value="MBB4009176.1"/>
    <property type="molecule type" value="Genomic_DNA"/>
</dbReference>
<feature type="transmembrane region" description="Helical" evidence="8">
    <location>
        <begin position="83"/>
        <end position="101"/>
    </location>
</feature>
<dbReference type="PANTHER" id="PTHR23502:SF132">
    <property type="entry name" value="POLYAMINE TRANSPORTER 2-RELATED"/>
    <property type="match status" value="1"/>
</dbReference>
<dbReference type="GO" id="GO:0042910">
    <property type="term" value="F:xenobiotic transmembrane transporter activity"/>
    <property type="evidence" value="ECO:0007669"/>
    <property type="project" value="InterPro"/>
</dbReference>
<dbReference type="PROSITE" id="PS00216">
    <property type="entry name" value="SUGAR_TRANSPORT_1"/>
    <property type="match status" value="1"/>
</dbReference>
<dbReference type="InterPro" id="IPR004812">
    <property type="entry name" value="Efflux_drug-R_Bcr/CmlA"/>
</dbReference>
<feature type="transmembrane region" description="Helical" evidence="8">
    <location>
        <begin position="255"/>
        <end position="276"/>
    </location>
</feature>
<feature type="transmembrane region" description="Helical" evidence="8">
    <location>
        <begin position="54"/>
        <end position="71"/>
    </location>
</feature>
<dbReference type="NCBIfam" id="TIGR00710">
    <property type="entry name" value="efflux_Bcr_CflA"/>
    <property type="match status" value="1"/>
</dbReference>
<dbReference type="InterPro" id="IPR005829">
    <property type="entry name" value="Sugar_transporter_CS"/>
</dbReference>
<gene>
    <name evidence="10" type="ORF">GGQ71_003458</name>
</gene>
<dbReference type="AlphaFoldDB" id="A0A7W6HPX4"/>
<comment type="subcellular location">
    <subcellularLocation>
        <location evidence="8">Cell inner membrane</location>
        <topology evidence="8">Multi-pass membrane protein</topology>
    </subcellularLocation>
    <subcellularLocation>
        <location evidence="1">Cell membrane</location>
        <topology evidence="1">Multi-pass membrane protein</topology>
    </subcellularLocation>
</comment>
<comment type="caution">
    <text evidence="10">The sequence shown here is derived from an EMBL/GenBank/DDBJ whole genome shotgun (WGS) entry which is preliminary data.</text>
</comment>
<keyword evidence="3 8" id="KW-0813">Transport</keyword>
<feature type="transmembrane region" description="Helical" evidence="8">
    <location>
        <begin position="107"/>
        <end position="128"/>
    </location>
</feature>
<dbReference type="InterPro" id="IPR020846">
    <property type="entry name" value="MFS_dom"/>
</dbReference>
<dbReference type="GO" id="GO:0005886">
    <property type="term" value="C:plasma membrane"/>
    <property type="evidence" value="ECO:0007669"/>
    <property type="project" value="UniProtKB-SubCell"/>
</dbReference>
<evidence type="ECO:0000256" key="6">
    <source>
        <dbReference type="ARBA" id="ARBA00022989"/>
    </source>
</evidence>
<keyword evidence="6 8" id="KW-1133">Transmembrane helix</keyword>
<feature type="transmembrane region" description="Helical" evidence="8">
    <location>
        <begin position="375"/>
        <end position="395"/>
    </location>
</feature>
<evidence type="ECO:0000259" key="9">
    <source>
        <dbReference type="PROSITE" id="PS50850"/>
    </source>
</evidence>
<feature type="domain" description="Major facilitator superfamily (MFS) profile" evidence="9">
    <location>
        <begin position="16"/>
        <end position="402"/>
    </location>
</feature>
<feature type="transmembrane region" description="Helical" evidence="8">
    <location>
        <begin position="288"/>
        <end position="308"/>
    </location>
</feature>
<comment type="similarity">
    <text evidence="2 8">Belongs to the major facilitator superfamily. Bcr/CmlA family.</text>
</comment>
<evidence type="ECO:0000256" key="7">
    <source>
        <dbReference type="ARBA" id="ARBA00023136"/>
    </source>
</evidence>
<dbReference type="PROSITE" id="PS50850">
    <property type="entry name" value="MFS"/>
    <property type="match status" value="1"/>
</dbReference>
<dbReference type="Pfam" id="PF07690">
    <property type="entry name" value="MFS_1"/>
    <property type="match status" value="1"/>
</dbReference>
<evidence type="ECO:0000256" key="4">
    <source>
        <dbReference type="ARBA" id="ARBA00022475"/>
    </source>
</evidence>
<feature type="transmembrane region" description="Helical" evidence="8">
    <location>
        <begin position="350"/>
        <end position="369"/>
    </location>
</feature>
<name>A0A7W6HPX4_9HYPH</name>
<feature type="transmembrane region" description="Helical" evidence="8">
    <location>
        <begin position="168"/>
        <end position="189"/>
    </location>
</feature>
<evidence type="ECO:0000313" key="11">
    <source>
        <dbReference type="Proteomes" id="UP000544107"/>
    </source>
</evidence>
<feature type="transmembrane region" description="Helical" evidence="8">
    <location>
        <begin position="314"/>
        <end position="338"/>
    </location>
</feature>
<sequence length="402" mass="41350">MTKPAPPAARMSENRTTLLGALLTMIGPVSMAIYTPAMPQLVQAFATTDAAIKMSLSLYFAGFACAQLLSGPCSDAFGRRKTTLAFLGIYLIGSLAAALAPSVEFLLAGRVVQGIGASVGVTVSRAMVRDQFIGEQASRIINMIGIMLAVGPALGPTIGGLALSAFGWQAVFLLMVGFGVVSLAAVAALMKETAVPDRGMIKPARLLGAYATLVADRRVLCSALVLGGCVGALYAQSTMLPFVLIGKVGLTPAQFGLGMLMQTGSYFAGSVALRLLASQLRPGQALRCGLVLAATGGLLILLSTHLLTPTYLSVMGPVGICAFGIAFVIPDISTAGLLPHPKLAGSAAALMGFVQMGCGFLGGLAASWLGDPLTAFGTIIPLMEFVAVFAYLGFLRAWKAEP</sequence>
<proteinExistence type="inferred from homology"/>
<evidence type="ECO:0000256" key="2">
    <source>
        <dbReference type="ARBA" id="ARBA00006236"/>
    </source>
</evidence>
<evidence type="ECO:0000256" key="3">
    <source>
        <dbReference type="ARBA" id="ARBA00022448"/>
    </source>
</evidence>
<reference evidence="10 11" key="1">
    <citation type="submission" date="2020-08" db="EMBL/GenBank/DDBJ databases">
        <title>Genomic Encyclopedia of Type Strains, Phase IV (KMG-IV): sequencing the most valuable type-strain genomes for metagenomic binning, comparative biology and taxonomic classification.</title>
        <authorList>
            <person name="Goeker M."/>
        </authorList>
    </citation>
    <scope>NUCLEOTIDE SEQUENCE [LARGE SCALE GENOMIC DNA]</scope>
    <source>
        <strain evidence="10 11">DSM 100021</strain>
    </source>
</reference>
<dbReference type="CDD" id="cd17320">
    <property type="entry name" value="MFS_MdfA_MDR_like"/>
    <property type="match status" value="1"/>
</dbReference>
<comment type="caution">
    <text evidence="8">Lacks conserved residue(s) required for the propagation of feature annotation.</text>
</comment>
<organism evidence="10 11">
    <name type="scientific">Allorhizobium taibaishanense</name>
    <dbReference type="NCBI Taxonomy" id="887144"/>
    <lineage>
        <taxon>Bacteria</taxon>
        <taxon>Pseudomonadati</taxon>
        <taxon>Pseudomonadota</taxon>
        <taxon>Alphaproteobacteria</taxon>
        <taxon>Hyphomicrobiales</taxon>
        <taxon>Rhizobiaceae</taxon>
        <taxon>Rhizobium/Agrobacterium group</taxon>
        <taxon>Allorhizobium</taxon>
    </lineage>
</organism>
<keyword evidence="5 8" id="KW-0812">Transmembrane</keyword>
<dbReference type="InterPro" id="IPR011701">
    <property type="entry name" value="MFS"/>
</dbReference>
<feature type="transmembrane region" description="Helical" evidence="8">
    <location>
        <begin position="140"/>
        <end position="162"/>
    </location>
</feature>
<feature type="transmembrane region" description="Helical" evidence="8">
    <location>
        <begin position="210"/>
        <end position="235"/>
    </location>
</feature>
<keyword evidence="4" id="KW-1003">Cell membrane</keyword>
<dbReference type="Proteomes" id="UP000544107">
    <property type="component" value="Unassembled WGS sequence"/>
</dbReference>
<keyword evidence="8" id="KW-0997">Cell inner membrane</keyword>
<evidence type="ECO:0000313" key="10">
    <source>
        <dbReference type="EMBL" id="MBB4009176.1"/>
    </source>
</evidence>
<evidence type="ECO:0000256" key="5">
    <source>
        <dbReference type="ARBA" id="ARBA00022692"/>
    </source>
</evidence>